<dbReference type="Proteomes" id="UP000005222">
    <property type="component" value="Chromosome K"/>
</dbReference>
<dbReference type="Proteomes" id="UP000005222">
    <property type="component" value="Chromosome L"/>
</dbReference>
<protein>
    <submittedName>
        <fullName evidence="2">Piso0_004720 protein</fullName>
    </submittedName>
</protein>
<dbReference type="InParanoid" id="G8Y9K3"/>
<dbReference type="GO" id="GO:0005634">
    <property type="term" value="C:nucleus"/>
    <property type="evidence" value="ECO:0007669"/>
    <property type="project" value="TreeGrafter"/>
</dbReference>
<accession>G8Y9K3</accession>
<dbReference type="FunCoup" id="G8Y9K3">
    <property type="interactions" value="493"/>
</dbReference>
<evidence type="ECO:0000313" key="3">
    <source>
        <dbReference type="EMBL" id="CCE85148.1"/>
    </source>
</evidence>
<keyword evidence="4" id="KW-1185">Reference proteome</keyword>
<organism evidence="2 4">
    <name type="scientific">Pichia sorbitophila (strain ATCC MYA-4447 / BCRC 22081 / CBS 7064 / NBRC 10061 / NRRL Y-12695)</name>
    <name type="common">Hybrid yeast</name>
    <dbReference type="NCBI Taxonomy" id="559304"/>
    <lineage>
        <taxon>Eukaryota</taxon>
        <taxon>Fungi</taxon>
        <taxon>Dikarya</taxon>
        <taxon>Ascomycota</taxon>
        <taxon>Saccharomycotina</taxon>
        <taxon>Pichiomycetes</taxon>
        <taxon>Debaryomycetaceae</taxon>
        <taxon>Millerozyma</taxon>
    </lineage>
</organism>
<dbReference type="InterPro" id="IPR050600">
    <property type="entry name" value="SETD3_SETD6_MTase"/>
</dbReference>
<dbReference type="InterPro" id="IPR001214">
    <property type="entry name" value="SET_dom"/>
</dbReference>
<dbReference type="STRING" id="559304.G8Y9K3"/>
<dbReference type="HOGENOM" id="CLU_030667_1_0_1"/>
<evidence type="ECO:0000313" key="2">
    <source>
        <dbReference type="EMBL" id="CCE84117.1"/>
    </source>
</evidence>
<evidence type="ECO:0000259" key="1">
    <source>
        <dbReference type="PROSITE" id="PS50280"/>
    </source>
</evidence>
<dbReference type="Gene3D" id="3.90.1410.10">
    <property type="entry name" value="set domain protein methyltransferase, domain 1"/>
    <property type="match status" value="1"/>
</dbReference>
<reference evidence="4" key="2">
    <citation type="journal article" date="2012" name="G3 (Bethesda)">
        <title>Pichia sorbitophila, an interspecies yeast hybrid reveals early steps of genome resolution following polyploidization.</title>
        <authorList>
            <person name="Leh Louis V."/>
            <person name="Despons L."/>
            <person name="Friedrich A."/>
            <person name="Martin T."/>
            <person name="Durrens P."/>
            <person name="Casaregola S."/>
            <person name="Neuveglise C."/>
            <person name="Fairhead C."/>
            <person name="Marck C."/>
            <person name="Cruz J.A."/>
            <person name="Straub M.L."/>
            <person name="Kugler V."/>
            <person name="Sacerdot C."/>
            <person name="Uzunov Z."/>
            <person name="Thierry A."/>
            <person name="Weiss S."/>
            <person name="Bleykasten C."/>
            <person name="De Montigny J."/>
            <person name="Jacques N."/>
            <person name="Jung P."/>
            <person name="Lemaire M."/>
            <person name="Mallet S."/>
            <person name="Morel G."/>
            <person name="Richard G.F."/>
            <person name="Sarkar A."/>
            <person name="Savel G."/>
            <person name="Schacherer J."/>
            <person name="Seret M.L."/>
            <person name="Talla E."/>
            <person name="Samson G."/>
            <person name="Jubin C."/>
            <person name="Poulain J."/>
            <person name="Vacherie B."/>
            <person name="Barbe V."/>
            <person name="Pelletier E."/>
            <person name="Sherman D.J."/>
            <person name="Westhof E."/>
            <person name="Weissenbach J."/>
            <person name="Baret P.V."/>
            <person name="Wincker P."/>
            <person name="Gaillardin C."/>
            <person name="Dujon B."/>
            <person name="Souciet J.L."/>
        </authorList>
    </citation>
    <scope>NUCLEOTIDE SEQUENCE [LARGE SCALE GENOMIC DNA]</scope>
    <source>
        <strain evidence="4">ATCC MYA-4447 / BCRC 22081 / CBS 7064 / NBRC 10061 / NRRL Y-12695</strain>
    </source>
</reference>
<dbReference type="SUPFAM" id="SSF82199">
    <property type="entry name" value="SET domain"/>
    <property type="match status" value="1"/>
</dbReference>
<dbReference type="AlphaFoldDB" id="G8Y9K3"/>
<dbReference type="EMBL" id="FO082048">
    <property type="protein sequence ID" value="CCE85148.1"/>
    <property type="molecule type" value="Genomic_DNA"/>
</dbReference>
<dbReference type="PROSITE" id="PS50280">
    <property type="entry name" value="SET"/>
    <property type="match status" value="1"/>
</dbReference>
<dbReference type="eggNOG" id="KOG1337">
    <property type="taxonomic scope" value="Eukaryota"/>
</dbReference>
<dbReference type="OrthoDB" id="42889at2759"/>
<reference evidence="2" key="1">
    <citation type="submission" date="2011-10" db="EMBL/GenBank/DDBJ databases">
        <authorList>
            <person name="Genoscope - CEA"/>
        </authorList>
    </citation>
    <scope>NUCLEOTIDE SEQUENCE</scope>
</reference>
<feature type="domain" description="SET" evidence="1">
    <location>
        <begin position="145"/>
        <end position="278"/>
    </location>
</feature>
<dbReference type="EMBL" id="FO082049">
    <property type="protein sequence ID" value="CCE84117.1"/>
    <property type="molecule type" value="Genomic_DNA"/>
</dbReference>
<dbReference type="PANTHER" id="PTHR13271">
    <property type="entry name" value="UNCHARACTERIZED PUTATIVE METHYLTRANSFERASE"/>
    <property type="match status" value="1"/>
</dbReference>
<dbReference type="PANTHER" id="PTHR13271:SF34">
    <property type="entry name" value="N-LYSINE METHYLTRANSFERASE SETD6"/>
    <property type="match status" value="1"/>
</dbReference>
<sequence>MEQKLERFLTWAKNNDAFIDSRINFVSNTDLGLLAKANEDISASKIFEVPSTICLGPDLARSTLKNYLRDDLYYDSGDELTTLLISKLKFDKSCEHSFGPYIDILPDKLSLPFYWNHQERSLVEDTDLKVILDRNFQKLVEEWHSLVESLIDKEKHLSFEAGLKADLNFYEEYITGKYDEYRLYEYLNKKIQSWTSFSAYVWSRSILMSRGFPYLLVAEDNSKPNLTKACLIPLFDILNHKSNSPIRWTPVMESGTGNVIFQLERGVKKGEQLFNNYGNKSNCELLLSYGFAEEKNPHDSASITLKIDDGNIFKKALAHGVKFFDGKNKIKDINLLTKGVNFQISNECLLPSNLIDFFAFVVQMKFEESIGLSLRMKLEAIAQVMNILENKVSLLKKNIPQIDGVDTQRWRYIKTYRNGQRLLFQKSLEKVLSFEKNILKKYKTRIFAFKSLLKIDRSFASAVTKGLRLISDQDITGLKMDDILLLWLVRIYNKDASPSNSFPAISEYGPLISLILTQFDAVKSSIDIDDADRSDYKDFYSSYVPELAERSPDVFAKGNWDLDTFIIADTVVDRIVYKRPANQELHFVSIIKIEE</sequence>
<dbReference type="InterPro" id="IPR046341">
    <property type="entry name" value="SET_dom_sf"/>
</dbReference>
<gene>
    <name evidence="2" type="primary">Piso0_004720</name>
    <name evidence="2" type="ORF">GNLVRS01_PISO0K23088g</name>
    <name evidence="3" type="ORF">GNLVRS01_PISO0L23089g</name>
</gene>
<proteinExistence type="predicted"/>
<dbReference type="GO" id="GO:0016279">
    <property type="term" value="F:protein-lysine N-methyltransferase activity"/>
    <property type="evidence" value="ECO:0007669"/>
    <property type="project" value="TreeGrafter"/>
</dbReference>
<evidence type="ECO:0000313" key="4">
    <source>
        <dbReference type="Proteomes" id="UP000005222"/>
    </source>
</evidence>
<name>G8Y9K3_PICSO</name>